<proteinExistence type="predicted"/>
<name>A0A2S8BC05_9MYCO</name>
<evidence type="ECO:0000313" key="1">
    <source>
        <dbReference type="EMBL" id="PQM44184.1"/>
    </source>
</evidence>
<organism evidence="1 2">
    <name type="scientific">Mycobacterium talmoniae</name>
    <dbReference type="NCBI Taxonomy" id="1858794"/>
    <lineage>
        <taxon>Bacteria</taxon>
        <taxon>Bacillati</taxon>
        <taxon>Actinomycetota</taxon>
        <taxon>Actinomycetes</taxon>
        <taxon>Mycobacteriales</taxon>
        <taxon>Mycobacteriaceae</taxon>
        <taxon>Mycobacterium</taxon>
    </lineage>
</organism>
<dbReference type="EMBL" id="PPEA01000925">
    <property type="protein sequence ID" value="PQM44184.1"/>
    <property type="molecule type" value="Genomic_DNA"/>
</dbReference>
<comment type="caution">
    <text evidence="1">The sequence shown here is derived from an EMBL/GenBank/DDBJ whole genome shotgun (WGS) entry which is preliminary data.</text>
</comment>
<protein>
    <submittedName>
        <fullName evidence="1">Uncharacterized protein</fullName>
    </submittedName>
</protein>
<accession>A0A2S8BC05</accession>
<reference evidence="1 2" key="1">
    <citation type="journal article" date="2017" name="Int. J. Syst. Evol. Microbiol.">
        <title>Mycobacterium talmoniae sp. nov., a slowly growing mycobacterium isolated from human respiratory samples.</title>
        <authorList>
            <person name="Davidson R.M."/>
            <person name="DeGroote M.A."/>
            <person name="Marola J.L."/>
            <person name="Buss S."/>
            <person name="Jones V."/>
            <person name="McNeil M.R."/>
            <person name="Freifeld A.G."/>
            <person name="Elaine Epperson L."/>
            <person name="Hasan N.A."/>
            <person name="Jackson M."/>
            <person name="Iwen P.C."/>
            <person name="Salfinger M."/>
            <person name="Strong M."/>
        </authorList>
    </citation>
    <scope>NUCLEOTIDE SEQUENCE [LARGE SCALE GENOMIC DNA]</scope>
    <source>
        <strain evidence="1 2">ATCC BAA-2683</strain>
    </source>
</reference>
<sequence length="124" mass="11903">MPGSCAQASAWVEDANSGAFALARAAPRANAISGSSGALTGSVVAASSAGLIIATLTPEPTTNSPSGCDSSRSAVATSLAISATAVSSSLGSSRRYTSVIEPSAESTTANVAVSGSTNNNPVLA</sequence>
<evidence type="ECO:0000313" key="2">
    <source>
        <dbReference type="Proteomes" id="UP000238296"/>
    </source>
</evidence>
<dbReference type="Proteomes" id="UP000238296">
    <property type="component" value="Unassembled WGS sequence"/>
</dbReference>
<gene>
    <name evidence="1" type="ORF">C1Y40_05657</name>
</gene>
<dbReference type="AlphaFoldDB" id="A0A2S8BC05"/>